<organism evidence="4">
    <name type="scientific">Phytophthora nicotianae</name>
    <name type="common">Potato buckeye rot agent</name>
    <name type="synonym">Phytophthora parasitica</name>
    <dbReference type="NCBI Taxonomy" id="4792"/>
    <lineage>
        <taxon>Eukaryota</taxon>
        <taxon>Sar</taxon>
        <taxon>Stramenopiles</taxon>
        <taxon>Oomycota</taxon>
        <taxon>Peronosporomycetes</taxon>
        <taxon>Peronosporales</taxon>
        <taxon>Peronosporaceae</taxon>
        <taxon>Phytophthora</taxon>
    </lineage>
</organism>
<reference evidence="4" key="1">
    <citation type="submission" date="2013-11" db="EMBL/GenBank/DDBJ databases">
        <title>The Genome Sequence of Phytophthora parasitica CHvinca01.</title>
        <authorList>
            <consortium name="The Broad Institute Genomics Platform"/>
            <person name="Russ C."/>
            <person name="Tyler B."/>
            <person name="Panabieres F."/>
            <person name="Shan W."/>
            <person name="Tripathy S."/>
            <person name="Grunwald N."/>
            <person name="Machado M."/>
            <person name="Johnson C.S."/>
            <person name="Arredondo F."/>
            <person name="Hong C."/>
            <person name="Coffey M."/>
            <person name="Young S.K."/>
            <person name="Zeng Q."/>
            <person name="Gargeya S."/>
            <person name="Fitzgerald M."/>
            <person name="Abouelleil A."/>
            <person name="Alvarado L."/>
            <person name="Chapman S.B."/>
            <person name="Gainer-Dewar J."/>
            <person name="Goldberg J."/>
            <person name="Griggs A."/>
            <person name="Gujja S."/>
            <person name="Hansen M."/>
            <person name="Howarth C."/>
            <person name="Imamovic A."/>
            <person name="Ireland A."/>
            <person name="Larimer J."/>
            <person name="McCowan C."/>
            <person name="Murphy C."/>
            <person name="Pearson M."/>
            <person name="Poon T.W."/>
            <person name="Priest M."/>
            <person name="Roberts A."/>
            <person name="Saif S."/>
            <person name="Shea T."/>
            <person name="Sykes S."/>
            <person name="Wortman J."/>
            <person name="Nusbaum C."/>
            <person name="Birren B."/>
        </authorList>
    </citation>
    <scope>NUCLEOTIDE SEQUENCE [LARGE SCALE GENOMIC DNA]</scope>
    <source>
        <strain evidence="4">CHvinca01</strain>
    </source>
</reference>
<feature type="non-terminal residue" evidence="4">
    <location>
        <position position="1"/>
    </location>
</feature>
<dbReference type="InterPro" id="IPR027806">
    <property type="entry name" value="HARBI1_dom"/>
</dbReference>
<name>W2K558_PHYNI</name>
<dbReference type="GO" id="GO:0046872">
    <property type="term" value="F:metal ion binding"/>
    <property type="evidence" value="ECO:0007669"/>
    <property type="project" value="UniProtKB-KW"/>
</dbReference>
<sequence>TDPGKVWLRELHWNFGWHTYSSSYKTAHNGEDYYSRKLHTLSMRWGPVMMLQECETSQWVGRDRCMIIACNPDQHFRCNEYLLGDSAFQPSNFMVPAFKKPPKAAMHPDHHYFNNQLAKARIKSEHWVAENAFPALAGNACSAEQEEKAHEASYTIRYVRMYYSQLTYC</sequence>
<evidence type="ECO:0000259" key="3">
    <source>
        <dbReference type="Pfam" id="PF13359"/>
    </source>
</evidence>
<protein>
    <recommendedName>
        <fullName evidence="3">DDE Tnp4 domain-containing protein</fullName>
    </recommendedName>
</protein>
<gene>
    <name evidence="4" type="ORF">L917_19200</name>
</gene>
<proteinExistence type="predicted"/>
<evidence type="ECO:0000313" key="4">
    <source>
        <dbReference type="EMBL" id="ETL80296.1"/>
    </source>
</evidence>
<dbReference type="Pfam" id="PF13359">
    <property type="entry name" value="DDE_Tnp_4"/>
    <property type="match status" value="1"/>
</dbReference>
<dbReference type="AlphaFoldDB" id="W2K558"/>
<feature type="domain" description="DDE Tnp4" evidence="3">
    <location>
        <begin position="74"/>
        <end position="129"/>
    </location>
</feature>
<dbReference type="EMBL" id="KI682795">
    <property type="protein sequence ID" value="ETL80296.1"/>
    <property type="molecule type" value="Genomic_DNA"/>
</dbReference>
<dbReference type="Proteomes" id="UP000054423">
    <property type="component" value="Unassembled WGS sequence"/>
</dbReference>
<dbReference type="OrthoDB" id="126818at2759"/>
<evidence type="ECO:0000256" key="2">
    <source>
        <dbReference type="ARBA" id="ARBA00022723"/>
    </source>
</evidence>
<keyword evidence="2" id="KW-0479">Metal-binding</keyword>
<comment type="cofactor">
    <cofactor evidence="1">
        <name>a divalent metal cation</name>
        <dbReference type="ChEBI" id="CHEBI:60240"/>
    </cofactor>
</comment>
<accession>W2K558</accession>
<evidence type="ECO:0000256" key="1">
    <source>
        <dbReference type="ARBA" id="ARBA00001968"/>
    </source>
</evidence>